<keyword evidence="2" id="KW-1185">Reference proteome</keyword>
<comment type="caution">
    <text evidence="1">The sequence shown here is derived from an EMBL/GenBank/DDBJ whole genome shotgun (WGS) entry which is preliminary data.</text>
</comment>
<dbReference type="PANTHER" id="PTHR34921:SF1">
    <property type="entry name" value="MEIOTIC RECOMBINATION PROTEIN REC114"/>
    <property type="match status" value="1"/>
</dbReference>
<gene>
    <name evidence="1" type="ORF">WMY93_013680</name>
</gene>
<sequence length="220" mass="24887">MGTNQSWKLKRFARYTPGAKDKTTIPWKVYESGQKKSSIFVTVLESGHLVVMQGEESLDTVHLVNYGDNIKVHHKCDNLLFRFTLKGESRMTRLQFEGKNKEDASKESEKALKKVMEYLPVTSLEGAPQPPTQVHTEISAQVTQSGGDVGEPRPVQGLLPIKNLAQHFLGDIYLTLPETYQHSHLAQVDLEPILRVFLLDPSFHAFVEKVEGELKMLMQQ</sequence>
<dbReference type="EMBL" id="JBBPFD010000009">
    <property type="protein sequence ID" value="KAK7913469.1"/>
    <property type="molecule type" value="Genomic_DNA"/>
</dbReference>
<dbReference type="InterPro" id="IPR029168">
    <property type="entry name" value="REC114L"/>
</dbReference>
<name>A0AAW0P6Q6_9GOBI</name>
<evidence type="ECO:0000313" key="1">
    <source>
        <dbReference type="EMBL" id="KAK7913469.1"/>
    </source>
</evidence>
<protein>
    <submittedName>
        <fullName evidence="1">Uncharacterized protein</fullName>
    </submittedName>
</protein>
<organism evidence="1 2">
    <name type="scientific">Mugilogobius chulae</name>
    <name type="common">yellowstripe goby</name>
    <dbReference type="NCBI Taxonomy" id="88201"/>
    <lineage>
        <taxon>Eukaryota</taxon>
        <taxon>Metazoa</taxon>
        <taxon>Chordata</taxon>
        <taxon>Craniata</taxon>
        <taxon>Vertebrata</taxon>
        <taxon>Euteleostomi</taxon>
        <taxon>Actinopterygii</taxon>
        <taxon>Neopterygii</taxon>
        <taxon>Teleostei</taxon>
        <taxon>Neoteleostei</taxon>
        <taxon>Acanthomorphata</taxon>
        <taxon>Gobiaria</taxon>
        <taxon>Gobiiformes</taxon>
        <taxon>Gobioidei</taxon>
        <taxon>Gobiidae</taxon>
        <taxon>Gobionellinae</taxon>
        <taxon>Mugilogobius</taxon>
    </lineage>
</organism>
<evidence type="ECO:0000313" key="2">
    <source>
        <dbReference type="Proteomes" id="UP001460270"/>
    </source>
</evidence>
<dbReference type="Pfam" id="PF15165">
    <property type="entry name" value="REC114-like"/>
    <property type="match status" value="1"/>
</dbReference>
<proteinExistence type="predicted"/>
<accession>A0AAW0P6Q6</accession>
<dbReference type="PANTHER" id="PTHR34921">
    <property type="entry name" value="MEIOTIC RECOMBINATION PROTEIN REC114"/>
    <property type="match status" value="1"/>
</dbReference>
<dbReference type="AlphaFoldDB" id="A0AAW0P6Q6"/>
<dbReference type="Proteomes" id="UP001460270">
    <property type="component" value="Unassembled WGS sequence"/>
</dbReference>
<reference evidence="2" key="1">
    <citation type="submission" date="2024-04" db="EMBL/GenBank/DDBJ databases">
        <title>Salinicola lusitanus LLJ914,a marine bacterium isolated from the Okinawa Trough.</title>
        <authorList>
            <person name="Li J."/>
        </authorList>
    </citation>
    <scope>NUCLEOTIDE SEQUENCE [LARGE SCALE GENOMIC DNA]</scope>
</reference>